<sequence>LEYLSSCMLSEPVISLVNRLISPLPSDHDKVVFDSTVSESNEAATRMAEICIGKFEVVALRQSWHGMTSETHAWQYQGERKGHSPTFPGQFMLPQPNAYRSIFRHPDGSYDWKTELSYRWQMIGQASGGSLAACIVECVQGDGGIHVLPDGYLKALKSYCDEREMLLIVDEAQTGLGRTGELFAFDHEHVVPDILTLSKPLANGLPLSAAITSAPLNTVCEQNAFLFFTTHTNEPMMAAVGDKTLEIVLGCGLVNQARERGDQLRDGSRKLQEKFACIGDVRGRGLMVGVDIVGDPNSKEADPGLAMRLARGMWQLGLWCQLQSRAVFRIGPPFNSSCEQIAEGLRIMEDVFAA</sequence>
<dbReference type="Gene3D" id="3.40.640.10">
    <property type="entry name" value="Type I PLP-dependent aspartate aminotransferase-like (Major domain)"/>
    <property type="match status" value="1"/>
</dbReference>
<dbReference type="InterPro" id="IPR015424">
    <property type="entry name" value="PyrdxlP-dep_Trfase"/>
</dbReference>
<dbReference type="GO" id="GO:0008483">
    <property type="term" value="F:transaminase activity"/>
    <property type="evidence" value="ECO:0007669"/>
    <property type="project" value="InterPro"/>
</dbReference>
<feature type="non-terminal residue" evidence="4">
    <location>
        <position position="1"/>
    </location>
</feature>
<evidence type="ECO:0000256" key="3">
    <source>
        <dbReference type="RuleBase" id="RU003560"/>
    </source>
</evidence>
<dbReference type="InterPro" id="IPR015421">
    <property type="entry name" value="PyrdxlP-dep_Trfase_major"/>
</dbReference>
<evidence type="ECO:0000256" key="1">
    <source>
        <dbReference type="ARBA" id="ARBA00008954"/>
    </source>
</evidence>
<dbReference type="SUPFAM" id="SSF53383">
    <property type="entry name" value="PLP-dependent transferases"/>
    <property type="match status" value="1"/>
</dbReference>
<protein>
    <submittedName>
        <fullName evidence="4">Uncharacterized protein</fullName>
    </submittedName>
</protein>
<dbReference type="STRING" id="675120.M2YNQ7"/>
<proteinExistence type="inferred from homology"/>
<dbReference type="InterPro" id="IPR005814">
    <property type="entry name" value="Aminotrans_3"/>
</dbReference>
<dbReference type="CDD" id="cd00610">
    <property type="entry name" value="OAT_like"/>
    <property type="match status" value="1"/>
</dbReference>
<reference evidence="5" key="1">
    <citation type="journal article" date="2012" name="PLoS Genet.">
        <title>The genomes of the fungal plant pathogens Cladosporium fulvum and Dothistroma septosporum reveal adaptation to different hosts and lifestyles but also signatures of common ancestry.</title>
        <authorList>
            <person name="de Wit P.J.G.M."/>
            <person name="van der Burgt A."/>
            <person name="Oekmen B."/>
            <person name="Stergiopoulos I."/>
            <person name="Abd-Elsalam K.A."/>
            <person name="Aerts A.L."/>
            <person name="Bahkali A.H."/>
            <person name="Beenen H.G."/>
            <person name="Chettri P."/>
            <person name="Cox M.P."/>
            <person name="Datema E."/>
            <person name="de Vries R.P."/>
            <person name="Dhillon B."/>
            <person name="Ganley A.R."/>
            <person name="Griffiths S.A."/>
            <person name="Guo Y."/>
            <person name="Hamelin R.C."/>
            <person name="Henrissat B."/>
            <person name="Kabir M.S."/>
            <person name="Jashni M.K."/>
            <person name="Kema G."/>
            <person name="Klaubauf S."/>
            <person name="Lapidus A."/>
            <person name="Levasseur A."/>
            <person name="Lindquist E."/>
            <person name="Mehrabi R."/>
            <person name="Ohm R.A."/>
            <person name="Owen T.J."/>
            <person name="Salamov A."/>
            <person name="Schwelm A."/>
            <person name="Schijlen E."/>
            <person name="Sun H."/>
            <person name="van den Burg H.A."/>
            <person name="van Ham R.C.H.J."/>
            <person name="Zhang S."/>
            <person name="Goodwin S.B."/>
            <person name="Grigoriev I.V."/>
            <person name="Collemare J."/>
            <person name="Bradshaw R.E."/>
        </authorList>
    </citation>
    <scope>NUCLEOTIDE SEQUENCE [LARGE SCALE GENOMIC DNA]</scope>
    <source>
        <strain evidence="5">NZE10 / CBS 128990</strain>
    </source>
</reference>
<dbReference type="GO" id="GO:0005739">
    <property type="term" value="C:mitochondrion"/>
    <property type="evidence" value="ECO:0007669"/>
    <property type="project" value="TreeGrafter"/>
</dbReference>
<reference evidence="4 5" key="2">
    <citation type="journal article" date="2012" name="PLoS Pathog.">
        <title>Diverse lifestyles and strategies of plant pathogenesis encoded in the genomes of eighteen Dothideomycetes fungi.</title>
        <authorList>
            <person name="Ohm R.A."/>
            <person name="Feau N."/>
            <person name="Henrissat B."/>
            <person name="Schoch C.L."/>
            <person name="Horwitz B.A."/>
            <person name="Barry K.W."/>
            <person name="Condon B.J."/>
            <person name="Copeland A.C."/>
            <person name="Dhillon B."/>
            <person name="Glaser F."/>
            <person name="Hesse C.N."/>
            <person name="Kosti I."/>
            <person name="LaButti K."/>
            <person name="Lindquist E.A."/>
            <person name="Lucas S."/>
            <person name="Salamov A.A."/>
            <person name="Bradshaw R.E."/>
            <person name="Ciuffetti L."/>
            <person name="Hamelin R.C."/>
            <person name="Kema G.H.J."/>
            <person name="Lawrence C."/>
            <person name="Scott J.A."/>
            <person name="Spatafora J.W."/>
            <person name="Turgeon B.G."/>
            <person name="de Wit P.J.G.M."/>
            <person name="Zhong S."/>
            <person name="Goodwin S.B."/>
            <person name="Grigoriev I.V."/>
        </authorList>
    </citation>
    <scope>NUCLEOTIDE SEQUENCE [LARGE SCALE GENOMIC DNA]</scope>
    <source>
        <strain evidence="5">NZE10 / CBS 128990</strain>
    </source>
</reference>
<dbReference type="AlphaFoldDB" id="M2YNQ7"/>
<organism evidence="4 5">
    <name type="scientific">Dothistroma septosporum (strain NZE10 / CBS 128990)</name>
    <name type="common">Red band needle blight fungus</name>
    <name type="synonym">Mycosphaerella pini</name>
    <dbReference type="NCBI Taxonomy" id="675120"/>
    <lineage>
        <taxon>Eukaryota</taxon>
        <taxon>Fungi</taxon>
        <taxon>Dikarya</taxon>
        <taxon>Ascomycota</taxon>
        <taxon>Pezizomycotina</taxon>
        <taxon>Dothideomycetes</taxon>
        <taxon>Dothideomycetidae</taxon>
        <taxon>Mycosphaerellales</taxon>
        <taxon>Mycosphaerellaceae</taxon>
        <taxon>Dothistroma</taxon>
    </lineage>
</organism>
<dbReference type="Proteomes" id="UP000016933">
    <property type="component" value="Unassembled WGS sequence"/>
</dbReference>
<dbReference type="HOGENOM" id="CLU_016922_10_0_1"/>
<evidence type="ECO:0000256" key="2">
    <source>
        <dbReference type="ARBA" id="ARBA00022898"/>
    </source>
</evidence>
<evidence type="ECO:0000313" key="5">
    <source>
        <dbReference type="Proteomes" id="UP000016933"/>
    </source>
</evidence>
<gene>
    <name evidence="4" type="ORF">DOTSEDRAFT_96155</name>
</gene>
<dbReference type="InterPro" id="IPR015422">
    <property type="entry name" value="PyrdxlP-dep_Trfase_small"/>
</dbReference>
<dbReference type="PANTHER" id="PTHR45688:SF13">
    <property type="entry name" value="ALANINE--GLYOXYLATE AMINOTRANSFERASE 2-LIKE"/>
    <property type="match status" value="1"/>
</dbReference>
<keyword evidence="2 3" id="KW-0663">Pyridoxal phosphate</keyword>
<dbReference type="PANTHER" id="PTHR45688">
    <property type="match status" value="1"/>
</dbReference>
<evidence type="ECO:0000313" key="4">
    <source>
        <dbReference type="EMBL" id="EME43665.1"/>
    </source>
</evidence>
<dbReference type="InterPro" id="IPR049704">
    <property type="entry name" value="Aminotrans_3_PPA_site"/>
</dbReference>
<dbReference type="OMA" id="INRAMYM"/>
<name>M2YNQ7_DOTSN</name>
<dbReference type="Pfam" id="PF00202">
    <property type="entry name" value="Aminotran_3"/>
    <property type="match status" value="1"/>
</dbReference>
<dbReference type="OrthoDB" id="10261433at2759"/>
<feature type="non-terminal residue" evidence="4">
    <location>
        <position position="354"/>
    </location>
</feature>
<accession>M2YNQ7</accession>
<keyword evidence="5" id="KW-1185">Reference proteome</keyword>
<dbReference type="EMBL" id="KB446540">
    <property type="protein sequence ID" value="EME43665.1"/>
    <property type="molecule type" value="Genomic_DNA"/>
</dbReference>
<dbReference type="eggNOG" id="KOG1404">
    <property type="taxonomic scope" value="Eukaryota"/>
</dbReference>
<dbReference type="PROSITE" id="PS00600">
    <property type="entry name" value="AA_TRANSFER_CLASS_3"/>
    <property type="match status" value="1"/>
</dbReference>
<dbReference type="Gene3D" id="3.90.1150.10">
    <property type="entry name" value="Aspartate Aminotransferase, domain 1"/>
    <property type="match status" value="1"/>
</dbReference>
<dbReference type="GO" id="GO:0030170">
    <property type="term" value="F:pyridoxal phosphate binding"/>
    <property type="evidence" value="ECO:0007669"/>
    <property type="project" value="InterPro"/>
</dbReference>
<comment type="similarity">
    <text evidence="1 3">Belongs to the class-III pyridoxal-phosphate-dependent aminotransferase family.</text>
</comment>